<dbReference type="Gramene" id="OE9A057801T1">
    <property type="protein sequence ID" value="OE9A057801C1"/>
    <property type="gene ID" value="OE9A057801"/>
</dbReference>
<sequence>MIILQLWLLVSSMEYQSHFLNSHVSWYIKIRGYEAKRSSFAVLLEKGGFWNIWQYCYLKSNSQFTKWSTQLEDNFLFFLTCNDSAPFCVPPKVSTLKRLCPCLPKK</sequence>
<gene>
    <name evidence="1" type="ORF">OLEA9_A057801</name>
</gene>
<proteinExistence type="predicted"/>
<accession>A0A8S0RY78</accession>
<evidence type="ECO:0000313" key="2">
    <source>
        <dbReference type="Proteomes" id="UP000594638"/>
    </source>
</evidence>
<protein>
    <submittedName>
        <fullName evidence="1">Germin-like protein 2-2</fullName>
    </submittedName>
</protein>
<name>A0A8S0RY78_OLEEU</name>
<evidence type="ECO:0000313" key="1">
    <source>
        <dbReference type="EMBL" id="CAA2985115.1"/>
    </source>
</evidence>
<organism evidence="1 2">
    <name type="scientific">Olea europaea subsp. europaea</name>
    <dbReference type="NCBI Taxonomy" id="158383"/>
    <lineage>
        <taxon>Eukaryota</taxon>
        <taxon>Viridiplantae</taxon>
        <taxon>Streptophyta</taxon>
        <taxon>Embryophyta</taxon>
        <taxon>Tracheophyta</taxon>
        <taxon>Spermatophyta</taxon>
        <taxon>Magnoliopsida</taxon>
        <taxon>eudicotyledons</taxon>
        <taxon>Gunneridae</taxon>
        <taxon>Pentapetalae</taxon>
        <taxon>asterids</taxon>
        <taxon>lamiids</taxon>
        <taxon>Lamiales</taxon>
        <taxon>Oleaceae</taxon>
        <taxon>Oleeae</taxon>
        <taxon>Olea</taxon>
    </lineage>
</organism>
<keyword evidence="2" id="KW-1185">Reference proteome</keyword>
<reference evidence="1 2" key="1">
    <citation type="submission" date="2019-12" db="EMBL/GenBank/DDBJ databases">
        <authorList>
            <person name="Alioto T."/>
            <person name="Alioto T."/>
            <person name="Gomez Garrido J."/>
        </authorList>
    </citation>
    <scope>NUCLEOTIDE SEQUENCE [LARGE SCALE GENOMIC DNA]</scope>
</reference>
<dbReference type="Proteomes" id="UP000594638">
    <property type="component" value="Unassembled WGS sequence"/>
</dbReference>
<comment type="caution">
    <text evidence="1">The sequence shown here is derived from an EMBL/GenBank/DDBJ whole genome shotgun (WGS) entry which is preliminary data.</text>
</comment>
<dbReference type="AlphaFoldDB" id="A0A8S0RY78"/>
<dbReference type="EMBL" id="CACTIH010003793">
    <property type="protein sequence ID" value="CAA2985115.1"/>
    <property type="molecule type" value="Genomic_DNA"/>
</dbReference>